<reference evidence="3" key="1">
    <citation type="submission" date="2022-10" db="EMBL/GenBank/DDBJ databases">
        <title>Novel sulphate-reducing endosymbionts in the free-living metamonad Anaeramoeba.</title>
        <authorList>
            <person name="Jerlstrom-Hultqvist J."/>
            <person name="Cepicka I."/>
            <person name="Gallot-Lavallee L."/>
            <person name="Salas-Leiva D."/>
            <person name="Curtis B.A."/>
            <person name="Zahonova K."/>
            <person name="Pipaliya S."/>
            <person name="Dacks J."/>
            <person name="Roger A.J."/>
        </authorList>
    </citation>
    <scope>NUCLEOTIDE SEQUENCE</scope>
    <source>
        <strain evidence="3">BMAN</strain>
    </source>
</reference>
<evidence type="ECO:0000259" key="2">
    <source>
        <dbReference type="SMART" id="SM00645"/>
    </source>
</evidence>
<dbReference type="OrthoDB" id="190265at2759"/>
<dbReference type="PROSITE" id="PS00139">
    <property type="entry name" value="THIOL_PROTEASE_CYS"/>
    <property type="match status" value="1"/>
</dbReference>
<comment type="caution">
    <text evidence="3">The sequence shown here is derived from an EMBL/GenBank/DDBJ whole genome shotgun (WGS) entry which is preliminary data.</text>
</comment>
<dbReference type="EMBL" id="JAPDFW010000068">
    <property type="protein sequence ID" value="KAJ5074817.1"/>
    <property type="molecule type" value="Genomic_DNA"/>
</dbReference>
<dbReference type="PRINTS" id="PR00705">
    <property type="entry name" value="PAPAIN"/>
</dbReference>
<dbReference type="InterPro" id="IPR000169">
    <property type="entry name" value="Pept_cys_AS"/>
</dbReference>
<dbReference type="InterPro" id="IPR013128">
    <property type="entry name" value="Peptidase_C1A"/>
</dbReference>
<dbReference type="Gene3D" id="3.90.70.10">
    <property type="entry name" value="Cysteine proteinases"/>
    <property type="match status" value="1"/>
</dbReference>
<organism evidence="3 4">
    <name type="scientific">Anaeramoeba ignava</name>
    <name type="common">Anaerobic marine amoeba</name>
    <dbReference type="NCBI Taxonomy" id="1746090"/>
    <lineage>
        <taxon>Eukaryota</taxon>
        <taxon>Metamonada</taxon>
        <taxon>Anaeramoebidae</taxon>
        <taxon>Anaeramoeba</taxon>
    </lineage>
</organism>
<dbReference type="SMART" id="SM00645">
    <property type="entry name" value="Pept_C1"/>
    <property type="match status" value="1"/>
</dbReference>
<dbReference type="Pfam" id="PF00112">
    <property type="entry name" value="Peptidase_C1"/>
    <property type="match status" value="1"/>
</dbReference>
<dbReference type="InterPro" id="IPR000668">
    <property type="entry name" value="Peptidase_C1A_C"/>
</dbReference>
<accession>A0A9Q0RC62</accession>
<evidence type="ECO:0000256" key="1">
    <source>
        <dbReference type="ARBA" id="ARBA00008455"/>
    </source>
</evidence>
<name>A0A9Q0RC62_ANAIG</name>
<dbReference type="AlphaFoldDB" id="A0A9Q0RC62"/>
<dbReference type="GO" id="GO:0008234">
    <property type="term" value="F:cysteine-type peptidase activity"/>
    <property type="evidence" value="ECO:0007669"/>
    <property type="project" value="InterPro"/>
</dbReference>
<dbReference type="GO" id="GO:0006508">
    <property type="term" value="P:proteolysis"/>
    <property type="evidence" value="ECO:0007669"/>
    <property type="project" value="InterPro"/>
</dbReference>
<evidence type="ECO:0000313" key="4">
    <source>
        <dbReference type="Proteomes" id="UP001149090"/>
    </source>
</evidence>
<dbReference type="InterPro" id="IPR039417">
    <property type="entry name" value="Peptidase_C1A_papain-like"/>
</dbReference>
<feature type="domain" description="Peptidase C1A papain C-terminal" evidence="2">
    <location>
        <begin position="38"/>
        <end position="271"/>
    </location>
</feature>
<keyword evidence="4" id="KW-1185">Reference proteome</keyword>
<comment type="similarity">
    <text evidence="1">Belongs to the peptidase C1 family.</text>
</comment>
<dbReference type="CDD" id="cd02248">
    <property type="entry name" value="Peptidase_C1A"/>
    <property type="match status" value="1"/>
</dbReference>
<dbReference type="Proteomes" id="UP001149090">
    <property type="component" value="Unassembled WGS sequence"/>
</dbReference>
<dbReference type="InterPro" id="IPR038765">
    <property type="entry name" value="Papain-like_cys_pep_sf"/>
</dbReference>
<dbReference type="SUPFAM" id="SSF54001">
    <property type="entry name" value="Cysteine proteinases"/>
    <property type="match status" value="1"/>
</dbReference>
<sequence>MSYEEFAATYLMEPTFHDNYHFEQITLEESEKLGSSEMPNDLDWRWSHCTPIKSQSSCGSCWTFGAMAGIEGALSSQKGLLLQLSEQELLSCTYNNTLSSNPAFNDGYIDTPLYWDNWYNGCSGGNVGHVYQMLAIYQVPIASMKQYPYQNADQLCQKTGFSTMAKMSSQEQSGSYWGEDVLKQLLQNGPVSASVYVDYNFQNYQSGVFKSKNCYVSGKTNHAIAIVGYISNYQGEAVWILRNSWGTGWGASGYMYIAKDVSSYDGQSYPYGMCNVGIQLRQPQKNFTNTVSALGSIQNFTCSKTDNSWACTWDQISGVTSYDVYHSSDGHPWTAVNTSVTCTTSICSYNQTEDPSNVIVAVRGRKSLTSYYLWGETTPWKWYNIVSDATSLMFGLSLLLLAFFL</sequence>
<proteinExistence type="inferred from homology"/>
<evidence type="ECO:0000313" key="3">
    <source>
        <dbReference type="EMBL" id="KAJ5074817.1"/>
    </source>
</evidence>
<gene>
    <name evidence="3" type="ORF">M0811_07860</name>
</gene>
<protein>
    <submittedName>
        <fullName evidence="3">Cathepsin l 1</fullName>
    </submittedName>
</protein>
<dbReference type="PANTHER" id="PTHR12411">
    <property type="entry name" value="CYSTEINE PROTEASE FAMILY C1-RELATED"/>
    <property type="match status" value="1"/>
</dbReference>